<feature type="transmembrane region" description="Helical" evidence="6">
    <location>
        <begin position="105"/>
        <end position="126"/>
    </location>
</feature>
<dbReference type="Pfam" id="PF02453">
    <property type="entry name" value="Reticulon"/>
    <property type="match status" value="1"/>
</dbReference>
<evidence type="ECO:0000256" key="2">
    <source>
        <dbReference type="ARBA" id="ARBA00022692"/>
    </source>
</evidence>
<evidence type="ECO:0000259" key="7">
    <source>
        <dbReference type="PROSITE" id="PS50845"/>
    </source>
</evidence>
<proteinExistence type="predicted"/>
<feature type="transmembrane region" description="Helical" evidence="6">
    <location>
        <begin position="155"/>
        <end position="173"/>
    </location>
</feature>
<gene>
    <name evidence="8" type="ORF">HTEP1355_LOCUS18834</name>
</gene>
<accession>A0A7S0WBJ8</accession>
<dbReference type="PANTHER" id="PTHR10994">
    <property type="entry name" value="RETICULON"/>
    <property type="match status" value="1"/>
</dbReference>
<evidence type="ECO:0000256" key="6">
    <source>
        <dbReference type="RuleBase" id="RU363132"/>
    </source>
</evidence>
<keyword evidence="4 6" id="KW-1133">Transmembrane helix</keyword>
<evidence type="ECO:0000256" key="4">
    <source>
        <dbReference type="ARBA" id="ARBA00022989"/>
    </source>
</evidence>
<evidence type="ECO:0000256" key="1">
    <source>
        <dbReference type="ARBA" id="ARBA00004477"/>
    </source>
</evidence>
<dbReference type="PANTHER" id="PTHR10994:SF193">
    <property type="entry name" value="RETICULON-LIKE PROTEIN"/>
    <property type="match status" value="1"/>
</dbReference>
<dbReference type="GO" id="GO:0009617">
    <property type="term" value="P:response to bacterium"/>
    <property type="evidence" value="ECO:0007669"/>
    <property type="project" value="InterPro"/>
</dbReference>
<evidence type="ECO:0000313" key="8">
    <source>
        <dbReference type="EMBL" id="CAD8805155.1"/>
    </source>
</evidence>
<dbReference type="EMBL" id="HBFN01032536">
    <property type="protein sequence ID" value="CAD8805155.1"/>
    <property type="molecule type" value="Transcribed_RNA"/>
</dbReference>
<dbReference type="InterPro" id="IPR003388">
    <property type="entry name" value="Reticulon"/>
</dbReference>
<dbReference type="GO" id="GO:0005789">
    <property type="term" value="C:endoplasmic reticulum membrane"/>
    <property type="evidence" value="ECO:0007669"/>
    <property type="project" value="UniProtKB-SubCell"/>
</dbReference>
<name>A0A7S0WBJ8_9CRYP</name>
<comment type="subcellular location">
    <subcellularLocation>
        <location evidence="1 6">Endoplasmic reticulum membrane</location>
        <topology evidence="1 6">Multi-pass membrane protein</topology>
    </subcellularLocation>
</comment>
<keyword evidence="2 6" id="KW-0812">Transmembrane</keyword>
<dbReference type="AlphaFoldDB" id="A0A7S0WBJ8"/>
<keyword evidence="5 6" id="KW-0472">Membrane</keyword>
<reference evidence="8" key="1">
    <citation type="submission" date="2021-01" db="EMBL/GenBank/DDBJ databases">
        <authorList>
            <person name="Corre E."/>
            <person name="Pelletier E."/>
            <person name="Niang G."/>
            <person name="Scheremetjew M."/>
            <person name="Finn R."/>
            <person name="Kale V."/>
            <person name="Holt S."/>
            <person name="Cochrane G."/>
            <person name="Meng A."/>
            <person name="Brown T."/>
            <person name="Cohen L."/>
        </authorList>
    </citation>
    <scope>NUCLEOTIDE SEQUENCE</scope>
    <source>
        <strain evidence="8">CCMP443</strain>
    </source>
</reference>
<protein>
    <recommendedName>
        <fullName evidence="6">Reticulon-like protein</fullName>
    </recommendedName>
</protein>
<feature type="transmembrane region" description="Helical" evidence="6">
    <location>
        <begin position="63"/>
        <end position="85"/>
    </location>
</feature>
<feature type="transmembrane region" description="Helical" evidence="6">
    <location>
        <begin position="39"/>
        <end position="56"/>
    </location>
</feature>
<evidence type="ECO:0000256" key="3">
    <source>
        <dbReference type="ARBA" id="ARBA00022824"/>
    </source>
</evidence>
<feature type="domain" description="Reticulon" evidence="7">
    <location>
        <begin position="30"/>
        <end position="218"/>
    </location>
</feature>
<sequence length="218" mass="23374">MSADAKKEDEPFYADFTTTKKGDTAAMGKVWEVLLWKDPMWSGIYLALALVWFYLTTFGGYTLIGLTSVITLVHLVVSILTSILSAWREGDGLPDKEAPQFDLAAVSRAAGSAAGLINALAAWYWGVLHGRDLAGAAKVVGGLCATYVVGGWFDAYTILLLAVLAAFSLPVAYDKNRAVVDAQVAKLKASLDQAIEKVSAQVNKGAKPADKKEDKKDE</sequence>
<keyword evidence="3 6" id="KW-0256">Endoplasmic reticulum</keyword>
<organism evidence="8">
    <name type="scientific">Hemiselmis tepida</name>
    <dbReference type="NCBI Taxonomy" id="464990"/>
    <lineage>
        <taxon>Eukaryota</taxon>
        <taxon>Cryptophyceae</taxon>
        <taxon>Cryptomonadales</taxon>
        <taxon>Hemiselmidaceae</taxon>
        <taxon>Hemiselmis</taxon>
    </lineage>
</organism>
<dbReference type="PROSITE" id="PS50845">
    <property type="entry name" value="RETICULON"/>
    <property type="match status" value="1"/>
</dbReference>
<evidence type="ECO:0000256" key="5">
    <source>
        <dbReference type="ARBA" id="ARBA00023136"/>
    </source>
</evidence>
<dbReference type="InterPro" id="IPR045064">
    <property type="entry name" value="Reticulon-like"/>
</dbReference>